<sequence>MRKGKKVLATFLLFAVRILIQDLYSFTMLGLSTNSVYLILILAFLVILVLSVLAQNRFRIRSANGTEDISQNNIDNTASETVAPKNTLNDFRYPGSELVSASFNNLILQSSDDVNAVTDWYANKIRDLNLNSVSKILTNSNDNILNTISASSSNQSVYIQITKRSGSNTTKITVER</sequence>
<dbReference type="EMBL" id="LBUP01000007">
    <property type="protein sequence ID" value="KKQ65975.1"/>
    <property type="molecule type" value="Genomic_DNA"/>
</dbReference>
<keyword evidence="1" id="KW-0812">Transmembrane</keyword>
<proteinExistence type="predicted"/>
<accession>A0A0G0JS71</accession>
<reference evidence="2 3" key="1">
    <citation type="journal article" date="2015" name="Nature">
        <title>rRNA introns, odd ribosomes, and small enigmatic genomes across a large radiation of phyla.</title>
        <authorList>
            <person name="Brown C.T."/>
            <person name="Hug L.A."/>
            <person name="Thomas B.C."/>
            <person name="Sharon I."/>
            <person name="Castelle C.J."/>
            <person name="Singh A."/>
            <person name="Wilkins M.J."/>
            <person name="Williams K.H."/>
            <person name="Banfield J.F."/>
        </authorList>
    </citation>
    <scope>NUCLEOTIDE SEQUENCE [LARGE SCALE GENOMIC DNA]</scope>
</reference>
<keyword evidence="1" id="KW-1133">Transmembrane helix</keyword>
<feature type="transmembrane region" description="Helical" evidence="1">
    <location>
        <begin position="36"/>
        <end position="54"/>
    </location>
</feature>
<evidence type="ECO:0000313" key="2">
    <source>
        <dbReference type="EMBL" id="KKQ65975.1"/>
    </source>
</evidence>
<gene>
    <name evidence="2" type="ORF">US86_C0007G0020</name>
</gene>
<comment type="caution">
    <text evidence="2">The sequence shown here is derived from an EMBL/GenBank/DDBJ whole genome shotgun (WGS) entry which is preliminary data.</text>
</comment>
<protein>
    <submittedName>
        <fullName evidence="2">Uncharacterized protein</fullName>
    </submittedName>
</protein>
<evidence type="ECO:0000313" key="3">
    <source>
        <dbReference type="Proteomes" id="UP000034235"/>
    </source>
</evidence>
<dbReference type="AlphaFoldDB" id="A0A0G0JS71"/>
<evidence type="ECO:0000256" key="1">
    <source>
        <dbReference type="SAM" id="Phobius"/>
    </source>
</evidence>
<name>A0A0G0JS71_9BACT</name>
<dbReference type="Proteomes" id="UP000034235">
    <property type="component" value="Unassembled WGS sequence"/>
</dbReference>
<keyword evidence="1" id="KW-0472">Membrane</keyword>
<organism evidence="2 3">
    <name type="scientific">Candidatus Daviesbacteria bacterium GW2011_GWA2_38_24</name>
    <dbReference type="NCBI Taxonomy" id="1618422"/>
    <lineage>
        <taxon>Bacteria</taxon>
        <taxon>Candidatus Daviesiibacteriota</taxon>
    </lineage>
</organism>